<sequence>MTLHARRLMRTLATHTTEGKTRMINVATITPFDIAKCYMKKAPTDLMGMASALGIRVDNNATFEDKNLSGSIKRCRDGSYQIAINGSDSEQRKRFTLAHELAHFMLHRDIIDSVGLVDDAMYRSGASATEEYQANSLAAELLMPKDLVRLFWKKGLCGIYQLGGAFDASPDAVKIRLRQLGLSP</sequence>
<dbReference type="AlphaFoldDB" id="A0A0M0EHQ7"/>
<dbReference type="InterPro" id="IPR052345">
    <property type="entry name" value="Rad_response_metalloprotease"/>
</dbReference>
<dbReference type="PANTHER" id="PTHR43236:SF1">
    <property type="entry name" value="BLL7220 PROTEIN"/>
    <property type="match status" value="1"/>
</dbReference>
<proteinExistence type="predicted"/>
<dbReference type="EMBL" id="LHUQ01000007">
    <property type="protein sequence ID" value="KON64780.1"/>
    <property type="molecule type" value="Genomic_DNA"/>
</dbReference>
<dbReference type="Pfam" id="PF06114">
    <property type="entry name" value="Peptidase_M78"/>
    <property type="match status" value="1"/>
</dbReference>
<dbReference type="PANTHER" id="PTHR43236">
    <property type="entry name" value="ANTITOXIN HIGA1"/>
    <property type="match status" value="1"/>
</dbReference>
<organism evidence="2 3">
    <name type="scientific">Komagataeibacter europaeus</name>
    <name type="common">Gluconacetobacter europaeus</name>
    <dbReference type="NCBI Taxonomy" id="33995"/>
    <lineage>
        <taxon>Bacteria</taxon>
        <taxon>Pseudomonadati</taxon>
        <taxon>Pseudomonadota</taxon>
        <taxon>Alphaproteobacteria</taxon>
        <taxon>Acetobacterales</taxon>
        <taxon>Acetobacteraceae</taxon>
        <taxon>Komagataeibacter</taxon>
    </lineage>
</organism>
<evidence type="ECO:0000313" key="2">
    <source>
        <dbReference type="EMBL" id="KON64780.1"/>
    </source>
</evidence>
<feature type="domain" description="IrrE N-terminal-like" evidence="1">
    <location>
        <begin position="63"/>
        <end position="177"/>
    </location>
</feature>
<dbReference type="InterPro" id="IPR010359">
    <property type="entry name" value="IrrE_HExxH"/>
</dbReference>
<evidence type="ECO:0000313" key="3">
    <source>
        <dbReference type="Proteomes" id="UP000037566"/>
    </source>
</evidence>
<keyword evidence="3" id="KW-1185">Reference proteome</keyword>
<dbReference type="PATRIC" id="fig|33995.3.peg.1938"/>
<protein>
    <recommendedName>
        <fullName evidence="1">IrrE N-terminal-like domain-containing protein</fullName>
    </recommendedName>
</protein>
<evidence type="ECO:0000259" key="1">
    <source>
        <dbReference type="Pfam" id="PF06114"/>
    </source>
</evidence>
<comment type="caution">
    <text evidence="2">The sequence shown here is derived from an EMBL/GenBank/DDBJ whole genome shotgun (WGS) entry which is preliminary data.</text>
</comment>
<dbReference type="Proteomes" id="UP000037566">
    <property type="component" value="Unassembled WGS sequence"/>
</dbReference>
<reference evidence="2" key="1">
    <citation type="submission" date="2015-08" db="EMBL/GenBank/DDBJ databases">
        <title>Draft genome sequence of Komagataeibacter europaeus CECT 8546 a cellulose producer strain from vinegar produced by the traditional method.</title>
        <authorList>
            <person name="Poehlein A."/>
            <person name="Valera M.J."/>
            <person name="Haack F.S."/>
            <person name="Mas A."/>
            <person name="Daniel R."/>
            <person name="Streit W.R."/>
            <person name="Mateo E."/>
        </authorList>
    </citation>
    <scope>NUCLEOTIDE SEQUENCE [LARGE SCALE GENOMIC DNA]</scope>
    <source>
        <strain evidence="2">CECT 8546</strain>
    </source>
</reference>
<name>A0A0M0EHQ7_KOMEU</name>
<dbReference type="Gene3D" id="1.10.10.2910">
    <property type="match status" value="1"/>
</dbReference>
<accession>A0A0M0EHQ7</accession>
<gene>
    <name evidence="2" type="ORF">KOEU_17500</name>
</gene>